<dbReference type="AlphaFoldDB" id="D2EF13"/>
<gene>
    <name evidence="2" type="ORF">BJBARM4_0320</name>
</gene>
<evidence type="ECO:0000313" key="3">
    <source>
        <dbReference type="Proteomes" id="UP000009375"/>
    </source>
</evidence>
<sequence length="91" mass="10814">MDNDIAERTKKEIDMMEIVFKVLTIKDKDKQLALDFFDMASNYFKDSKFFLDKQDYIRAFEAVVISWSYIDAGIKADFFEVPKNLKKYFTS</sequence>
<dbReference type="EMBL" id="GG730043">
    <property type="protein sequence ID" value="EEZ93039.1"/>
    <property type="molecule type" value="Genomic_DNA"/>
</dbReference>
<accession>D2EF13</accession>
<feature type="domain" description="DUF357" evidence="1">
    <location>
        <begin position="31"/>
        <end position="78"/>
    </location>
</feature>
<dbReference type="SUPFAM" id="SSF158372">
    <property type="entry name" value="AF1782-like"/>
    <property type="match status" value="1"/>
</dbReference>
<evidence type="ECO:0000259" key="1">
    <source>
        <dbReference type="Pfam" id="PF04010"/>
    </source>
</evidence>
<dbReference type="Pfam" id="PF04010">
    <property type="entry name" value="DUF357"/>
    <property type="match status" value="1"/>
</dbReference>
<dbReference type="Proteomes" id="UP000009375">
    <property type="component" value="Unassembled WGS sequence"/>
</dbReference>
<organism evidence="2 3">
    <name type="scientific">Candidatus Parvarchaeum acidiphilum ARMAN-4</name>
    <dbReference type="NCBI Taxonomy" id="662760"/>
    <lineage>
        <taxon>Archaea</taxon>
        <taxon>Candidatus Parvarchaeota</taxon>
        <taxon>Candidatus Parvarchaeum</taxon>
    </lineage>
</organism>
<name>D2EF13_PARA4</name>
<dbReference type="Gene3D" id="1.20.1270.90">
    <property type="entry name" value="AF1782-like"/>
    <property type="match status" value="1"/>
</dbReference>
<evidence type="ECO:0000313" key="2">
    <source>
        <dbReference type="EMBL" id="EEZ93039.1"/>
    </source>
</evidence>
<reference evidence="2 3" key="1">
    <citation type="journal article" date="2010" name="Proc. Natl. Acad. Sci. U.S.A.">
        <title>Enigmatic, ultrasmall, uncultivated Archaea.</title>
        <authorList>
            <person name="Baker B.J."/>
            <person name="Comolli L.R."/>
            <person name="Dick G.J."/>
            <person name="Hauser L.J."/>
            <person name="Hyatt D."/>
            <person name="Dill B.D."/>
            <person name="Land M.L."/>
            <person name="Verberkmoes N.C."/>
            <person name="Hettich R.L."/>
            <person name="Banfield J.F."/>
        </authorList>
    </citation>
    <scope>NUCLEOTIDE SEQUENCE [LARGE SCALE GENOMIC DNA]</scope>
</reference>
<dbReference type="InterPro" id="IPR023140">
    <property type="entry name" value="DUF357"/>
</dbReference>
<proteinExistence type="predicted"/>
<protein>
    <recommendedName>
        <fullName evidence="1">DUF357 domain-containing protein</fullName>
    </recommendedName>
</protein>
<dbReference type="InterPro" id="IPR036809">
    <property type="entry name" value="AF1782-like_sf"/>
</dbReference>